<reference evidence="2 3" key="1">
    <citation type="submission" date="2014-06" db="EMBL/GenBank/DDBJ databases">
        <title>Evolutionary Origins and Diversification of the Mycorrhizal Mutualists.</title>
        <authorList>
            <consortium name="DOE Joint Genome Institute"/>
            <consortium name="Mycorrhizal Genomics Consortium"/>
            <person name="Kohler A."/>
            <person name="Kuo A."/>
            <person name="Nagy L.G."/>
            <person name="Floudas D."/>
            <person name="Copeland A."/>
            <person name="Barry K.W."/>
            <person name="Cichocki N."/>
            <person name="Veneault-Fourrey C."/>
            <person name="LaButti K."/>
            <person name="Lindquist E.A."/>
            <person name="Lipzen A."/>
            <person name="Lundell T."/>
            <person name="Morin E."/>
            <person name="Murat C."/>
            <person name="Riley R."/>
            <person name="Ohm R."/>
            <person name="Sun H."/>
            <person name="Tunlid A."/>
            <person name="Henrissat B."/>
            <person name="Grigoriev I.V."/>
            <person name="Hibbett D.S."/>
            <person name="Martin F."/>
        </authorList>
    </citation>
    <scope>NUCLEOTIDE SEQUENCE [LARGE SCALE GENOMIC DNA]</scope>
    <source>
        <strain evidence="2 3">SS14</strain>
    </source>
</reference>
<evidence type="ECO:0000313" key="2">
    <source>
        <dbReference type="EMBL" id="KIJ36229.1"/>
    </source>
</evidence>
<sequence>MAKMVPKSARTVGATYSLTNEQTGNFIVSSAIGADGKLSPGQITWVGDNGAHGLDGPPGPDATFNGASDIYAMMAWIPHRFEIDASDPTKLHPIGQPTNSGGEFPVSVAISKTGQICVLDGARVNGVASFKLNQITPATGASGSVSQLAFNHEESKLLVAVKGFVDTKNPGYIDIWDVVANGRLSQTFPRPAATLLIPKDDLLPWSITQTLGKDAIVSADAGIGYNVIDFTTNTSDNGAVEDWSTSEAARYSNSAPTNFAMFRKRGEISARRNGRAKTGSDLPPPGAISVAS</sequence>
<dbReference type="Proteomes" id="UP000054279">
    <property type="component" value="Unassembled WGS sequence"/>
</dbReference>
<dbReference type="HOGENOM" id="CLU_953650_0_0_1"/>
<feature type="region of interest" description="Disordered" evidence="1">
    <location>
        <begin position="270"/>
        <end position="292"/>
    </location>
</feature>
<evidence type="ECO:0000256" key="1">
    <source>
        <dbReference type="SAM" id="MobiDB-lite"/>
    </source>
</evidence>
<dbReference type="OrthoDB" id="10006285at2759"/>
<evidence type="ECO:0000313" key="3">
    <source>
        <dbReference type="Proteomes" id="UP000054279"/>
    </source>
</evidence>
<gene>
    <name evidence="2" type="ORF">M422DRAFT_782299</name>
</gene>
<protein>
    <submittedName>
        <fullName evidence="2">Uncharacterized protein</fullName>
    </submittedName>
</protein>
<name>A0A0C9UMZ6_SPHS4</name>
<dbReference type="AlphaFoldDB" id="A0A0C9UMZ6"/>
<accession>A0A0C9UMZ6</accession>
<dbReference type="EMBL" id="KN837180">
    <property type="protein sequence ID" value="KIJ36229.1"/>
    <property type="molecule type" value="Genomic_DNA"/>
</dbReference>
<organism evidence="2 3">
    <name type="scientific">Sphaerobolus stellatus (strain SS14)</name>
    <dbReference type="NCBI Taxonomy" id="990650"/>
    <lineage>
        <taxon>Eukaryota</taxon>
        <taxon>Fungi</taxon>
        <taxon>Dikarya</taxon>
        <taxon>Basidiomycota</taxon>
        <taxon>Agaricomycotina</taxon>
        <taxon>Agaricomycetes</taxon>
        <taxon>Phallomycetidae</taxon>
        <taxon>Geastrales</taxon>
        <taxon>Sphaerobolaceae</taxon>
        <taxon>Sphaerobolus</taxon>
    </lineage>
</organism>
<proteinExistence type="predicted"/>
<keyword evidence="3" id="KW-1185">Reference proteome</keyword>